<feature type="transmembrane region" description="Helical" evidence="1">
    <location>
        <begin position="131"/>
        <end position="162"/>
    </location>
</feature>
<dbReference type="AlphaFoldDB" id="A0A3S5FCH4"/>
<dbReference type="GO" id="GO:0061775">
    <property type="term" value="F:cohesin loader activity"/>
    <property type="evidence" value="ECO:0007669"/>
    <property type="project" value="InterPro"/>
</dbReference>
<keyword evidence="1" id="KW-0812">Transmembrane</keyword>
<proteinExistence type="predicted"/>
<dbReference type="GO" id="GO:0034087">
    <property type="term" value="P:establishment of mitotic sister chromatid cohesion"/>
    <property type="evidence" value="ECO:0007669"/>
    <property type="project" value="TreeGrafter"/>
</dbReference>
<dbReference type="OrthoDB" id="418242at2759"/>
<dbReference type="InterPro" id="IPR033031">
    <property type="entry name" value="Scc2/Nipped-B"/>
</dbReference>
<dbReference type="EMBL" id="CAAALY010015104">
    <property type="protein sequence ID" value="VEL12554.1"/>
    <property type="molecule type" value="Genomic_DNA"/>
</dbReference>
<comment type="caution">
    <text evidence="2">The sequence shown here is derived from an EMBL/GenBank/DDBJ whole genome shotgun (WGS) entry which is preliminary data.</text>
</comment>
<organism evidence="2 3">
    <name type="scientific">Protopolystoma xenopodis</name>
    <dbReference type="NCBI Taxonomy" id="117903"/>
    <lineage>
        <taxon>Eukaryota</taxon>
        <taxon>Metazoa</taxon>
        <taxon>Spiralia</taxon>
        <taxon>Lophotrochozoa</taxon>
        <taxon>Platyhelminthes</taxon>
        <taxon>Monogenea</taxon>
        <taxon>Polyopisthocotylea</taxon>
        <taxon>Polystomatidea</taxon>
        <taxon>Polystomatidae</taxon>
        <taxon>Protopolystoma</taxon>
    </lineage>
</organism>
<evidence type="ECO:0000256" key="1">
    <source>
        <dbReference type="SAM" id="Phobius"/>
    </source>
</evidence>
<dbReference type="GO" id="GO:0010468">
    <property type="term" value="P:regulation of gene expression"/>
    <property type="evidence" value="ECO:0007669"/>
    <property type="project" value="InterPro"/>
</dbReference>
<dbReference type="PANTHER" id="PTHR21704">
    <property type="entry name" value="NIPPED-B-LIKE PROTEIN DELANGIN SCC2-RELATED"/>
    <property type="match status" value="1"/>
</dbReference>
<keyword evidence="3" id="KW-1185">Reference proteome</keyword>
<evidence type="ECO:0000313" key="3">
    <source>
        <dbReference type="Proteomes" id="UP000784294"/>
    </source>
</evidence>
<keyword evidence="1" id="KW-0472">Membrane</keyword>
<sequence length="238" mass="26167">DGDADADDEDGVRISAVNGGRFGSIVEASGNGSCILGLEDSEGPVPPEVILDPNDLAELCRDAAKLKAMRIANQIPNDRLVKLLTLLLLNIRDGVGVVATLRPVSCFPALLTILILILLKLSKLGGNYALTYLLSFSVICGMLERASLVLVSSNLLIITLFLSQEEEADEHESKRWRELAMERVMRSVHSGLIGIHLMTSNDMPREVYVEDVIERTVQTVRFQLVNCIYPEYDPAYRG</sequence>
<dbReference type="GO" id="GO:0090694">
    <property type="term" value="C:Scc2-Scc4 cohesin loading complex"/>
    <property type="evidence" value="ECO:0007669"/>
    <property type="project" value="TreeGrafter"/>
</dbReference>
<name>A0A3S5FCH4_9PLAT</name>
<evidence type="ECO:0000313" key="2">
    <source>
        <dbReference type="EMBL" id="VEL12554.1"/>
    </source>
</evidence>
<dbReference type="Proteomes" id="UP000784294">
    <property type="component" value="Unassembled WGS sequence"/>
</dbReference>
<feature type="transmembrane region" description="Helical" evidence="1">
    <location>
        <begin position="95"/>
        <end position="119"/>
    </location>
</feature>
<keyword evidence="1" id="KW-1133">Transmembrane helix</keyword>
<feature type="non-terminal residue" evidence="2">
    <location>
        <position position="1"/>
    </location>
</feature>
<dbReference type="GO" id="GO:0071169">
    <property type="term" value="P:establishment of protein localization to chromatin"/>
    <property type="evidence" value="ECO:0007669"/>
    <property type="project" value="TreeGrafter"/>
</dbReference>
<dbReference type="GO" id="GO:0140588">
    <property type="term" value="P:chromatin looping"/>
    <property type="evidence" value="ECO:0007669"/>
    <property type="project" value="InterPro"/>
</dbReference>
<gene>
    <name evidence="2" type="ORF">PXEA_LOCUS5994</name>
</gene>
<dbReference type="GO" id="GO:0003682">
    <property type="term" value="F:chromatin binding"/>
    <property type="evidence" value="ECO:0007669"/>
    <property type="project" value="TreeGrafter"/>
</dbReference>
<dbReference type="GO" id="GO:1990414">
    <property type="term" value="P:replication-born double-strand break repair via sister chromatid exchange"/>
    <property type="evidence" value="ECO:0007669"/>
    <property type="project" value="TreeGrafter"/>
</dbReference>
<protein>
    <submittedName>
        <fullName evidence="2">Uncharacterized protein</fullName>
    </submittedName>
</protein>
<reference evidence="2" key="1">
    <citation type="submission" date="2018-11" db="EMBL/GenBank/DDBJ databases">
        <authorList>
            <consortium name="Pathogen Informatics"/>
        </authorList>
    </citation>
    <scope>NUCLEOTIDE SEQUENCE</scope>
</reference>
<accession>A0A3S5FCH4</accession>
<dbReference type="PANTHER" id="PTHR21704:SF18">
    <property type="entry name" value="NIPPED-B-LIKE PROTEIN"/>
    <property type="match status" value="1"/>
</dbReference>